<evidence type="ECO:0000313" key="2">
    <source>
        <dbReference type="Proteomes" id="UP000808337"/>
    </source>
</evidence>
<protein>
    <submittedName>
        <fullName evidence="1">Uncharacterized protein</fullName>
    </submittedName>
</protein>
<sequence length="803" mass="89460">MTGASLKALQSNSNRSMPVSPLLRISNIGSSGQDGVSIELNDLTLMNQGPSLLFDFPALGSTSGNSMRIQPNSGKSYIKVSNIGSSGQDGVSLRVNSQCCLDSFFDISYNLKTGIENHRYGITGDPDFDLLSIRTYDRATPKLSERIASSNPALVNSFFDISYDLAAKTSKVSFQDFHFARTFDASTPKLQEHMSSGNPAMNSFFDVFYDLSLGKETHVHGDPDFDLLVSRTYDKNLRRLKDSIYSHNLMTNSFFDIEYDLGLGTETHVHGDPDFDLLVTRTFDKATPKLQEKIYSRILEEEGIYYYTQNLHTGEQLSQYCDTNYIVGASRIFDTSTPKLSEKISSTNPLGHGFFDISYDLNLARERRAFRVLQGDPDFDLIVVRNYDKATPKLQETISSSNPALVNSFFDVSYDLNAKQHKIKMEDLIVTSTFSSSTPKYGQKIASSLLPYIDNFFDISYDLNAKLYKIMLEDLIVSTYYYPATPKIQNRISSTNPLYENNFFDITSDLASGTQKTQYKGLSWTINSSEPSTICWNVSSSLPAVPGYFDVCHNIGLANLQTISTKAGAPGTPALEQRYEYDASGRKIRQVSTDLNNGATLTVEHRLLPAGSSLFVSNKMEIQGALEVQGSVSTPGGGPLTISDNVIINGAAHQIIGNTQVIGNLTVNGMFSSTNKFFKIDHPLDPDHKYLIHSCVESPDMMNVYNGNAVTDEQGYVTIALPDYFEALNTDFRYQLTCMGQFAQAIIAEKIKDNKFVIRTDKPNVEVSWQVTGIRNDPASNRKTYTVEIEKEPEMEGKRLYHQ</sequence>
<dbReference type="EMBL" id="JADKGY010000029">
    <property type="protein sequence ID" value="MBK9983980.1"/>
    <property type="molecule type" value="Genomic_DNA"/>
</dbReference>
<gene>
    <name evidence="1" type="ORF">IPP15_16700</name>
</gene>
<dbReference type="AlphaFoldDB" id="A0A9D7XQA6"/>
<dbReference type="Proteomes" id="UP000808337">
    <property type="component" value="Unassembled WGS sequence"/>
</dbReference>
<reference evidence="1 2" key="1">
    <citation type="submission" date="2020-10" db="EMBL/GenBank/DDBJ databases">
        <title>Connecting structure to function with the recovery of over 1000 high-quality activated sludge metagenome-assembled genomes encoding full-length rRNA genes using long-read sequencing.</title>
        <authorList>
            <person name="Singleton C.M."/>
            <person name="Petriglieri F."/>
            <person name="Kristensen J.M."/>
            <person name="Kirkegaard R.H."/>
            <person name="Michaelsen T.Y."/>
            <person name="Andersen M.H."/>
            <person name="Karst S.M."/>
            <person name="Dueholm M.S."/>
            <person name="Nielsen P.H."/>
            <person name="Albertsen M."/>
        </authorList>
    </citation>
    <scope>NUCLEOTIDE SEQUENCE [LARGE SCALE GENOMIC DNA]</scope>
    <source>
        <strain evidence="1">Ribe_18-Q3-R11-54_MAXAC.273</strain>
    </source>
</reference>
<proteinExistence type="predicted"/>
<accession>A0A9D7XQA6</accession>
<name>A0A9D7XQA6_9BACT</name>
<organism evidence="1 2">
    <name type="scientific">Candidatus Opimibacter skivensis</name>
    <dbReference type="NCBI Taxonomy" id="2982028"/>
    <lineage>
        <taxon>Bacteria</taxon>
        <taxon>Pseudomonadati</taxon>
        <taxon>Bacteroidota</taxon>
        <taxon>Saprospiria</taxon>
        <taxon>Saprospirales</taxon>
        <taxon>Saprospiraceae</taxon>
        <taxon>Candidatus Opimibacter</taxon>
    </lineage>
</organism>
<evidence type="ECO:0000313" key="1">
    <source>
        <dbReference type="EMBL" id="MBK9983980.1"/>
    </source>
</evidence>
<comment type="caution">
    <text evidence="1">The sequence shown here is derived from an EMBL/GenBank/DDBJ whole genome shotgun (WGS) entry which is preliminary data.</text>
</comment>